<name>A0A2M7JCI7_9BACT</name>
<dbReference type="Pfam" id="PF04326">
    <property type="entry name" value="SLFN_AlbA_2"/>
    <property type="match status" value="1"/>
</dbReference>
<accession>A0A2M7JCI7</accession>
<organism evidence="2 3">
    <name type="scientific">Candidatus Desantisbacteria bacterium CG_4_8_14_3_um_filter_40_12</name>
    <dbReference type="NCBI Taxonomy" id="1974545"/>
    <lineage>
        <taxon>Bacteria</taxon>
        <taxon>Candidatus Desantisiibacteriota</taxon>
    </lineage>
</organism>
<dbReference type="Proteomes" id="UP000229297">
    <property type="component" value="Unassembled WGS sequence"/>
</dbReference>
<evidence type="ECO:0000259" key="1">
    <source>
        <dbReference type="Pfam" id="PF04326"/>
    </source>
</evidence>
<proteinExistence type="predicted"/>
<dbReference type="EMBL" id="PFIC01000143">
    <property type="protein sequence ID" value="PIX17077.1"/>
    <property type="molecule type" value="Genomic_DNA"/>
</dbReference>
<dbReference type="Gene3D" id="3.30.950.30">
    <property type="entry name" value="Schlafen, AAA domain"/>
    <property type="match status" value="1"/>
</dbReference>
<dbReference type="AlphaFoldDB" id="A0A2M7JCI7"/>
<evidence type="ECO:0000313" key="3">
    <source>
        <dbReference type="Proteomes" id="UP000229297"/>
    </source>
</evidence>
<evidence type="ECO:0000313" key="2">
    <source>
        <dbReference type="EMBL" id="PIX17077.1"/>
    </source>
</evidence>
<protein>
    <recommendedName>
        <fullName evidence="1">Schlafen AlbA-2 domain-containing protein</fullName>
    </recommendedName>
</protein>
<feature type="domain" description="Schlafen AlbA-2" evidence="1">
    <location>
        <begin position="39"/>
        <end position="128"/>
    </location>
</feature>
<comment type="caution">
    <text evidence="2">The sequence shown here is derived from an EMBL/GenBank/DDBJ whole genome shotgun (WGS) entry which is preliminary data.</text>
</comment>
<dbReference type="InterPro" id="IPR038461">
    <property type="entry name" value="Schlafen_AlbA_2_dom_sf"/>
</dbReference>
<dbReference type="InterPro" id="IPR007421">
    <property type="entry name" value="Schlafen_AlbA_2_dom"/>
</dbReference>
<gene>
    <name evidence="2" type="ORF">COZ71_05200</name>
</gene>
<sequence>MKNYELCNRKLPQRYKLFLLANQEDLEKLLTELKALSKETEWVEFKVDHYDPQEIGEYISALSNSACLHHKEKGYLVFGIEDKTHNVMGTHIKPKQKKVRGEELEHWLARQLNPRIDFVIHEFPYSGQKKRQSISKTKGLMIAIIRN</sequence>
<reference evidence="3" key="1">
    <citation type="submission" date="2017-09" db="EMBL/GenBank/DDBJ databases">
        <title>Depth-based differentiation of microbial function through sediment-hosted aquifers and enrichment of novel symbionts in the deep terrestrial subsurface.</title>
        <authorList>
            <person name="Probst A.J."/>
            <person name="Ladd B."/>
            <person name="Jarett J.K."/>
            <person name="Geller-Mcgrath D.E."/>
            <person name="Sieber C.M.K."/>
            <person name="Emerson J.B."/>
            <person name="Anantharaman K."/>
            <person name="Thomas B.C."/>
            <person name="Malmstrom R."/>
            <person name="Stieglmeier M."/>
            <person name="Klingl A."/>
            <person name="Woyke T."/>
            <person name="Ryan C.M."/>
            <person name="Banfield J.F."/>
        </authorList>
    </citation>
    <scope>NUCLEOTIDE SEQUENCE [LARGE SCALE GENOMIC DNA]</scope>
</reference>